<dbReference type="Gene3D" id="3.40.1420.30">
    <property type="match status" value="1"/>
</dbReference>
<dbReference type="EMBL" id="SAYB01000007">
    <property type="protein sequence ID" value="TXJ35454.1"/>
    <property type="molecule type" value="Genomic_DNA"/>
</dbReference>
<reference evidence="6 7" key="1">
    <citation type="journal article" date="1992" name="Lakartidningen">
        <title>[Penicillin V and not amoxicillin is the first choice preparation in acute otitis].</title>
        <authorList>
            <person name="Kamme C."/>
            <person name="Lundgren K."/>
            <person name="Prellner K."/>
        </authorList>
    </citation>
    <scope>NUCLEOTIDE SEQUENCE [LARGE SCALE GENOMIC DNA]</scope>
    <source>
        <strain evidence="2 9">513A</strain>
        <strain evidence="5 6">PC2022III</strain>
        <strain evidence="4 7">PC3939II</strain>
        <strain evidence="3 8">PC4580III</strain>
    </source>
</reference>
<dbReference type="Proteomes" id="UP000324638">
    <property type="component" value="Unassembled WGS sequence"/>
</dbReference>
<organism evidence="2 9">
    <name type="scientific">Brachyspira aalborgi</name>
    <dbReference type="NCBI Taxonomy" id="29522"/>
    <lineage>
        <taxon>Bacteria</taxon>
        <taxon>Pseudomonadati</taxon>
        <taxon>Spirochaetota</taxon>
        <taxon>Spirochaetia</taxon>
        <taxon>Brachyspirales</taxon>
        <taxon>Brachyspiraceae</taxon>
        <taxon>Brachyspira</taxon>
    </lineage>
</organism>
<dbReference type="GeneID" id="61066437"/>
<dbReference type="AlphaFoldDB" id="A0A5C8DA11"/>
<dbReference type="RefSeq" id="WP_147560033.1">
    <property type="nucleotide sequence ID" value="NZ_SAXU01000001.1"/>
</dbReference>
<dbReference type="SUPFAM" id="SSF160574">
    <property type="entry name" value="BT0923-like"/>
    <property type="match status" value="1"/>
</dbReference>
<dbReference type="EMBL" id="SAYK01000003">
    <property type="protein sequence ID" value="TXJ61373.1"/>
    <property type="molecule type" value="Genomic_DNA"/>
</dbReference>
<evidence type="ECO:0000313" key="2">
    <source>
        <dbReference type="EMBL" id="TXJ21291.1"/>
    </source>
</evidence>
<reference evidence="2" key="2">
    <citation type="submission" date="2019-01" db="EMBL/GenBank/DDBJ databases">
        <authorList>
            <person name="Thorell K."/>
        </authorList>
    </citation>
    <scope>NUCLEOTIDE SEQUENCE</scope>
    <source>
        <strain evidence="2">513A</strain>
        <strain evidence="5">PC2022III</strain>
        <strain evidence="4">PC3939II</strain>
        <strain evidence="3">PC4580III</strain>
    </source>
</reference>
<dbReference type="Pfam" id="PF11396">
    <property type="entry name" value="PepSY_like"/>
    <property type="match status" value="1"/>
</dbReference>
<evidence type="ECO:0000313" key="6">
    <source>
        <dbReference type="Proteomes" id="UP000322188"/>
    </source>
</evidence>
<evidence type="ECO:0000313" key="9">
    <source>
        <dbReference type="Proteomes" id="UP000324638"/>
    </source>
</evidence>
<dbReference type="Proteomes" id="UP000322188">
    <property type="component" value="Unassembled WGS sequence"/>
</dbReference>
<protein>
    <recommendedName>
        <fullName evidence="1">Putative beta-lactamase-inhibitor-like PepSY-like domain-containing protein</fullName>
    </recommendedName>
</protein>
<evidence type="ECO:0000313" key="8">
    <source>
        <dbReference type="Proteomes" id="UP000322814"/>
    </source>
</evidence>
<dbReference type="Proteomes" id="UP000322814">
    <property type="component" value="Unassembled WGS sequence"/>
</dbReference>
<feature type="domain" description="Putative beta-lactamase-inhibitor-like PepSY-like" evidence="1">
    <location>
        <begin position="49"/>
        <end position="111"/>
    </location>
</feature>
<gene>
    <name evidence="5" type="ORF">EPJ74_03865</name>
    <name evidence="3" type="ORF">EPJ78_11120</name>
    <name evidence="2" type="ORF">EPJ79_09250</name>
    <name evidence="4" type="ORF">EPJ84_08415</name>
</gene>
<sequence length="145" mass="17356">MKQYKYFFIIIALFYNFLNAQDLPKNAFNFMHLVFPDFKINNISLEDDIYKVTLENEAIISFNGYGDWIKIDSSFEPIPQEVLPKKILNSISKNFKNPKIVYANKYDKIYEKLFFEVIIYDKYDIFAIYIKEDGEIIDIHFLKSM</sequence>
<dbReference type="Proteomes" id="UP000322307">
    <property type="component" value="Unassembled WGS sequence"/>
</dbReference>
<dbReference type="EMBL" id="SAXU01000001">
    <property type="protein sequence ID" value="TXJ21291.1"/>
    <property type="molecule type" value="Genomic_DNA"/>
</dbReference>
<evidence type="ECO:0000259" key="1">
    <source>
        <dbReference type="Pfam" id="PF11396"/>
    </source>
</evidence>
<evidence type="ECO:0000313" key="5">
    <source>
        <dbReference type="EMBL" id="TXJ61373.1"/>
    </source>
</evidence>
<comment type="caution">
    <text evidence="2">The sequence shown here is derived from an EMBL/GenBank/DDBJ whole genome shotgun (WGS) entry which is preliminary data.</text>
</comment>
<dbReference type="InterPro" id="IPR021533">
    <property type="entry name" value="PepSY-like"/>
</dbReference>
<dbReference type="EMBL" id="SAYE01000015">
    <property type="protein sequence ID" value="TXJ49005.1"/>
    <property type="molecule type" value="Genomic_DNA"/>
</dbReference>
<accession>A0A5C8DA11</accession>
<name>A0A5C8DA11_9SPIR</name>
<evidence type="ECO:0000313" key="7">
    <source>
        <dbReference type="Proteomes" id="UP000322307"/>
    </source>
</evidence>
<evidence type="ECO:0000313" key="4">
    <source>
        <dbReference type="EMBL" id="TXJ49005.1"/>
    </source>
</evidence>
<proteinExistence type="predicted"/>
<evidence type="ECO:0000313" key="3">
    <source>
        <dbReference type="EMBL" id="TXJ35454.1"/>
    </source>
</evidence>